<keyword evidence="2" id="KW-1185">Reference proteome</keyword>
<reference evidence="1" key="2">
    <citation type="journal article" date="2023" name="IMA Fungus">
        <title>Comparative genomic study of the Penicillium genus elucidates a diverse pangenome and 15 lateral gene transfer events.</title>
        <authorList>
            <person name="Petersen C."/>
            <person name="Sorensen T."/>
            <person name="Nielsen M.R."/>
            <person name="Sondergaard T.E."/>
            <person name="Sorensen J.L."/>
            <person name="Fitzpatrick D.A."/>
            <person name="Frisvad J.C."/>
            <person name="Nielsen K.L."/>
        </authorList>
    </citation>
    <scope>NUCLEOTIDE SEQUENCE</scope>
    <source>
        <strain evidence="1">IBT 19713</strain>
    </source>
</reference>
<proteinExistence type="predicted"/>
<accession>A0A9W9PML3</accession>
<dbReference type="EMBL" id="JAPQKS010000001">
    <property type="protein sequence ID" value="KAJ5249308.1"/>
    <property type="molecule type" value="Genomic_DNA"/>
</dbReference>
<comment type="caution">
    <text evidence="1">The sequence shown here is derived from an EMBL/GenBank/DDBJ whole genome shotgun (WGS) entry which is preliminary data.</text>
</comment>
<dbReference type="AlphaFoldDB" id="A0A9W9PML3"/>
<dbReference type="Proteomes" id="UP001150941">
    <property type="component" value="Unassembled WGS sequence"/>
</dbReference>
<dbReference type="RefSeq" id="XP_058336087.1">
    <property type="nucleotide sequence ID" value="XM_058470056.1"/>
</dbReference>
<name>A0A9W9PML3_9EURO</name>
<gene>
    <name evidence="1" type="ORF">N7468_000759</name>
</gene>
<evidence type="ECO:0000313" key="2">
    <source>
        <dbReference type="Proteomes" id="UP001150941"/>
    </source>
</evidence>
<sequence>MEETPLSPRDADAPFEWDDQVVMACIERDGYFLVNSKPAKREALEWHFALGDTADHLSRSNLSEVRTCTDNQKAWEQLIEADLNINGLIILPHFHSPAEVIRQGPIIHNLAFVIWRPITRSLGPEDGLFKVYPESHNIRTEEELHRKKIDAISFPIRADQFLVAHGGLWIQQGGTGSGLLMWAGLSTEIIGLHVDKRSLDFVALAYGAGRFLGGIVHSASHTLEKTEAFLKGLSDPTSLILNSEYGMHPRIAYANVRVQDREGHSTDPELERYFLSALTIRSLLRRLRETPGETNPGFTRKEGLPDETLVKHAILTGRKMYFVETEKSEPGLWLALMSVLPKLQHMPIWQVKLIPDLLNEQPRILDAGKRWSRYMSQSSQLYEIWVRELLQGSNPT</sequence>
<organism evidence="1 2">
    <name type="scientific">Penicillium chermesinum</name>
    <dbReference type="NCBI Taxonomy" id="63820"/>
    <lineage>
        <taxon>Eukaryota</taxon>
        <taxon>Fungi</taxon>
        <taxon>Dikarya</taxon>
        <taxon>Ascomycota</taxon>
        <taxon>Pezizomycotina</taxon>
        <taxon>Eurotiomycetes</taxon>
        <taxon>Eurotiomycetidae</taxon>
        <taxon>Eurotiales</taxon>
        <taxon>Aspergillaceae</taxon>
        <taxon>Penicillium</taxon>
    </lineage>
</organism>
<evidence type="ECO:0000313" key="1">
    <source>
        <dbReference type="EMBL" id="KAJ5249308.1"/>
    </source>
</evidence>
<dbReference type="OrthoDB" id="4384581at2759"/>
<dbReference type="GeneID" id="83197359"/>
<reference evidence="1" key="1">
    <citation type="submission" date="2022-11" db="EMBL/GenBank/DDBJ databases">
        <authorList>
            <person name="Petersen C."/>
        </authorList>
    </citation>
    <scope>NUCLEOTIDE SEQUENCE</scope>
    <source>
        <strain evidence="1">IBT 19713</strain>
    </source>
</reference>
<protein>
    <submittedName>
        <fullName evidence="1">Uncharacterized protein</fullName>
    </submittedName>
</protein>